<dbReference type="SUPFAM" id="SSF46785">
    <property type="entry name" value="Winged helix' DNA-binding domain"/>
    <property type="match status" value="1"/>
</dbReference>
<dbReference type="EMBL" id="NOWT01000021">
    <property type="protein sequence ID" value="OYD82525.1"/>
    <property type="molecule type" value="Genomic_DNA"/>
</dbReference>
<name>A0A235HBE7_AZOBR</name>
<feature type="domain" description="HTH lysR-type" evidence="6">
    <location>
        <begin position="7"/>
        <end position="64"/>
    </location>
</feature>
<evidence type="ECO:0000256" key="2">
    <source>
        <dbReference type="ARBA" id="ARBA00023015"/>
    </source>
</evidence>
<dbReference type="SUPFAM" id="SSF53850">
    <property type="entry name" value="Periplasmic binding protein-like II"/>
    <property type="match status" value="1"/>
</dbReference>
<dbReference type="PANTHER" id="PTHR30579">
    <property type="entry name" value="TRANSCRIPTIONAL REGULATOR"/>
    <property type="match status" value="1"/>
</dbReference>
<dbReference type="Gene3D" id="3.40.190.290">
    <property type="match status" value="1"/>
</dbReference>
<evidence type="ECO:0000256" key="4">
    <source>
        <dbReference type="ARBA" id="ARBA00023163"/>
    </source>
</evidence>
<dbReference type="PROSITE" id="PS50931">
    <property type="entry name" value="HTH_LYSR"/>
    <property type="match status" value="1"/>
</dbReference>
<evidence type="ECO:0000313" key="8">
    <source>
        <dbReference type="Proteomes" id="UP000215367"/>
    </source>
</evidence>
<dbReference type="Gene3D" id="1.10.10.10">
    <property type="entry name" value="Winged helix-like DNA-binding domain superfamily/Winged helix DNA-binding domain"/>
    <property type="match status" value="1"/>
</dbReference>
<evidence type="ECO:0000313" key="7">
    <source>
        <dbReference type="EMBL" id="OYD82525.1"/>
    </source>
</evidence>
<keyword evidence="4" id="KW-0804">Transcription</keyword>
<comment type="caution">
    <text evidence="7">The sequence shown here is derived from an EMBL/GenBank/DDBJ whole genome shotgun (WGS) entry which is preliminary data.</text>
</comment>
<dbReference type="Proteomes" id="UP000215367">
    <property type="component" value="Unassembled WGS sequence"/>
</dbReference>
<geneLocation type="plasmid" evidence="7">
    <name>unnamed</name>
</geneLocation>
<reference evidence="7 8" key="1">
    <citation type="submission" date="2017-07" db="EMBL/GenBank/DDBJ databases">
        <title>Whole genome sequence of Azospirillum brasilense 2A1, a potential biofertilizer strain.</title>
        <authorList>
            <person name="Fontana C.A."/>
            <person name="Toffoli L.M."/>
            <person name="Salazar S.M."/>
            <person name="Puglisi E."/>
            <person name="Pedraza R."/>
            <person name="Bassi D."/>
            <person name="Cocconcelli P.S."/>
        </authorList>
    </citation>
    <scope>NUCLEOTIDE SEQUENCE [LARGE SCALE GENOMIC DNA]</scope>
    <source>
        <strain evidence="7 8">2A1</strain>
        <plasmid evidence="7">unnamed</plasmid>
    </source>
</reference>
<evidence type="ECO:0000256" key="3">
    <source>
        <dbReference type="ARBA" id="ARBA00023125"/>
    </source>
</evidence>
<keyword evidence="3" id="KW-0238">DNA-binding</keyword>
<sequence length="295" mass="31945">MHNGGTLSWSDAQLVLAIARSGSFKQAGAMLGIDQATVSRRVAILERRAGTPLFSRRTTGAEATDLGRELIEAAEEAAQAMQRFERLLQAARPPSVVSVSAPEGIATYFLGPHLLRSAPASFPPLRIVPLGAPAEIQVVLDVHGEIPVGSDHRLRRAGSMKFTAVAGRDYLAERGMPERLSDLRRHDLLHHVVYDHHPAFGAWADTLRSAPQSPLLIASTSSGLHRSMISAGGITLLPDFSPLIDPAAVCVSCGLPDMSVEVYVTAHPDHLRHPSVRKAFDAMTHLFARSPWFQR</sequence>
<dbReference type="InterPro" id="IPR000847">
    <property type="entry name" value="LysR_HTH_N"/>
</dbReference>
<evidence type="ECO:0000256" key="1">
    <source>
        <dbReference type="ARBA" id="ARBA00009437"/>
    </source>
</evidence>
<dbReference type="AlphaFoldDB" id="A0A235HBE7"/>
<dbReference type="Pfam" id="PF03466">
    <property type="entry name" value="LysR_substrate"/>
    <property type="match status" value="1"/>
</dbReference>
<dbReference type="PANTHER" id="PTHR30579:SF3">
    <property type="entry name" value="TRANSCRIPTIONAL REGULATORY PROTEIN"/>
    <property type="match status" value="1"/>
</dbReference>
<accession>A0A235HBE7</accession>
<evidence type="ECO:0000256" key="5">
    <source>
        <dbReference type="SAM" id="Coils"/>
    </source>
</evidence>
<dbReference type="InterPro" id="IPR036390">
    <property type="entry name" value="WH_DNA-bd_sf"/>
</dbReference>
<proteinExistence type="inferred from homology"/>
<evidence type="ECO:0000259" key="6">
    <source>
        <dbReference type="PROSITE" id="PS50931"/>
    </source>
</evidence>
<dbReference type="RefSeq" id="WP_094305283.1">
    <property type="nucleotide sequence ID" value="NZ_NOWT01000021.1"/>
</dbReference>
<dbReference type="Pfam" id="PF00126">
    <property type="entry name" value="HTH_1"/>
    <property type="match status" value="1"/>
</dbReference>
<dbReference type="InterPro" id="IPR050176">
    <property type="entry name" value="LTTR"/>
</dbReference>
<dbReference type="InterPro" id="IPR036388">
    <property type="entry name" value="WH-like_DNA-bd_sf"/>
</dbReference>
<comment type="similarity">
    <text evidence="1">Belongs to the LysR transcriptional regulatory family.</text>
</comment>
<keyword evidence="7" id="KW-0614">Plasmid</keyword>
<feature type="coiled-coil region" evidence="5">
    <location>
        <begin position="63"/>
        <end position="90"/>
    </location>
</feature>
<dbReference type="GO" id="GO:0003677">
    <property type="term" value="F:DNA binding"/>
    <property type="evidence" value="ECO:0007669"/>
    <property type="project" value="UniProtKB-KW"/>
</dbReference>
<organism evidence="7 8">
    <name type="scientific">Azospirillum brasilense</name>
    <dbReference type="NCBI Taxonomy" id="192"/>
    <lineage>
        <taxon>Bacteria</taxon>
        <taxon>Pseudomonadati</taxon>
        <taxon>Pseudomonadota</taxon>
        <taxon>Alphaproteobacteria</taxon>
        <taxon>Rhodospirillales</taxon>
        <taxon>Azospirillaceae</taxon>
        <taxon>Azospirillum</taxon>
    </lineage>
</organism>
<dbReference type="GO" id="GO:0003700">
    <property type="term" value="F:DNA-binding transcription factor activity"/>
    <property type="evidence" value="ECO:0007669"/>
    <property type="project" value="InterPro"/>
</dbReference>
<protein>
    <recommendedName>
        <fullName evidence="6">HTH lysR-type domain-containing protein</fullName>
    </recommendedName>
</protein>
<dbReference type="InterPro" id="IPR005119">
    <property type="entry name" value="LysR_subst-bd"/>
</dbReference>
<keyword evidence="5" id="KW-0175">Coiled coil</keyword>
<gene>
    <name evidence="7" type="ORF">CHT98_20215</name>
</gene>
<keyword evidence="2" id="KW-0805">Transcription regulation</keyword>